<evidence type="ECO:0000313" key="2">
    <source>
        <dbReference type="Proteomes" id="UP000266292"/>
    </source>
</evidence>
<protein>
    <submittedName>
        <fullName evidence="1">Uncharacterized protein</fullName>
    </submittedName>
</protein>
<sequence>MEQTPLQWVLITYDRRKRELYLKSRKNNPLQLQAVAGFPVLFGGVRLRAGESLLLLHPGSAGTGEKGGR</sequence>
<accession>A0A1X9YUK0</accession>
<keyword evidence="2" id="KW-1185">Reference proteome</keyword>
<dbReference type="AlphaFoldDB" id="A0A1X9YUK0"/>
<dbReference type="Proteomes" id="UP000266292">
    <property type="component" value="Chromosome"/>
</dbReference>
<evidence type="ECO:0000313" key="1">
    <source>
        <dbReference type="EMBL" id="ARS36565.1"/>
    </source>
</evidence>
<dbReference type="KEGG" id="pact:CA264_14675"/>
<gene>
    <name evidence="1" type="ORF">CA264_14675</name>
</gene>
<dbReference type="EMBL" id="CP021235">
    <property type="protein sequence ID" value="ARS36565.1"/>
    <property type="molecule type" value="Genomic_DNA"/>
</dbReference>
<proteinExistence type="predicted"/>
<reference evidence="2" key="1">
    <citation type="submission" date="2017-05" db="EMBL/GenBank/DDBJ databases">
        <authorList>
            <person name="Ray J."/>
            <person name="Price M."/>
            <person name="Deutschbauer A."/>
        </authorList>
    </citation>
    <scope>NUCLEOTIDE SEQUENCE [LARGE SCALE GENOMIC DNA]</scope>
    <source>
        <strain evidence="2">DSM 19842</strain>
    </source>
</reference>
<organism evidence="1 2">
    <name type="scientific">Pontibacter actiniarum</name>
    <dbReference type="NCBI Taxonomy" id="323450"/>
    <lineage>
        <taxon>Bacteria</taxon>
        <taxon>Pseudomonadati</taxon>
        <taxon>Bacteroidota</taxon>
        <taxon>Cytophagia</taxon>
        <taxon>Cytophagales</taxon>
        <taxon>Hymenobacteraceae</taxon>
        <taxon>Pontibacter</taxon>
    </lineage>
</organism>
<name>A0A1X9YUK0_9BACT</name>
<dbReference type="RefSeq" id="WP_119570450.1">
    <property type="nucleotide sequence ID" value="NZ_CP021235.1"/>
</dbReference>